<organism evidence="1 2">
    <name type="scientific">Actinokineospora soli</name>
    <dbReference type="NCBI Taxonomy" id="1048753"/>
    <lineage>
        <taxon>Bacteria</taxon>
        <taxon>Bacillati</taxon>
        <taxon>Actinomycetota</taxon>
        <taxon>Actinomycetes</taxon>
        <taxon>Pseudonocardiales</taxon>
        <taxon>Pseudonocardiaceae</taxon>
        <taxon>Actinokineospora</taxon>
    </lineage>
</organism>
<accession>A0ABW2TTS0</accession>
<gene>
    <name evidence="1" type="ORF">ACFQV2_30475</name>
</gene>
<reference evidence="2" key="1">
    <citation type="journal article" date="2019" name="Int. J. Syst. Evol. Microbiol.">
        <title>The Global Catalogue of Microorganisms (GCM) 10K type strain sequencing project: providing services to taxonomists for standard genome sequencing and annotation.</title>
        <authorList>
            <consortium name="The Broad Institute Genomics Platform"/>
            <consortium name="The Broad Institute Genome Sequencing Center for Infectious Disease"/>
            <person name="Wu L."/>
            <person name="Ma J."/>
        </authorList>
    </citation>
    <scope>NUCLEOTIDE SEQUENCE [LARGE SCALE GENOMIC DNA]</scope>
    <source>
        <strain evidence="2">JCM 17695</strain>
    </source>
</reference>
<sequence>MHGVFRVGSTVFALDTRAYSDCCARVVPEDAQAVAAAVVSRLRQVEAASQRARCSTG</sequence>
<evidence type="ECO:0000313" key="1">
    <source>
        <dbReference type="EMBL" id="MFC7617109.1"/>
    </source>
</evidence>
<proteinExistence type="predicted"/>
<comment type="caution">
    <text evidence="1">The sequence shown here is derived from an EMBL/GenBank/DDBJ whole genome shotgun (WGS) entry which is preliminary data.</text>
</comment>
<keyword evidence="2" id="KW-1185">Reference proteome</keyword>
<dbReference type="Proteomes" id="UP001596512">
    <property type="component" value="Unassembled WGS sequence"/>
</dbReference>
<name>A0ABW2TTS0_9PSEU</name>
<protein>
    <submittedName>
        <fullName evidence="1">Uncharacterized protein</fullName>
    </submittedName>
</protein>
<dbReference type="EMBL" id="JBHTEY010000004">
    <property type="protein sequence ID" value="MFC7617109.1"/>
    <property type="molecule type" value="Genomic_DNA"/>
</dbReference>
<evidence type="ECO:0000313" key="2">
    <source>
        <dbReference type="Proteomes" id="UP001596512"/>
    </source>
</evidence>